<reference evidence="1 2" key="1">
    <citation type="journal article" date="2012" name="BMC Genomics">
        <title>Sequencing the genome of Marssonina brunnea reveals fungus-poplar co-evolution.</title>
        <authorList>
            <person name="Zhu S."/>
            <person name="Cao Y.-Z."/>
            <person name="Jiang C."/>
            <person name="Tan B.-Y."/>
            <person name="Wang Z."/>
            <person name="Feng S."/>
            <person name="Zhang L."/>
            <person name="Su X.-H."/>
            <person name="Brejova B."/>
            <person name="Vinar T."/>
            <person name="Xu M."/>
            <person name="Wang M.-X."/>
            <person name="Zhang S.-G."/>
            <person name="Huang M.-R."/>
            <person name="Wu R."/>
            <person name="Zhou Y."/>
        </authorList>
    </citation>
    <scope>NUCLEOTIDE SEQUENCE [LARGE SCALE GENOMIC DNA]</scope>
    <source>
        <strain evidence="1 2">MB_m1</strain>
    </source>
</reference>
<accession>K1WGK0</accession>
<dbReference type="OrthoDB" id="9977941at2759"/>
<protein>
    <submittedName>
        <fullName evidence="1">Uncharacterized protein</fullName>
    </submittedName>
</protein>
<name>K1WGK0_MARBU</name>
<dbReference type="Proteomes" id="UP000006753">
    <property type="component" value="Unassembled WGS sequence"/>
</dbReference>
<dbReference type="KEGG" id="mbe:MBM_09859"/>
<dbReference type="AlphaFoldDB" id="K1WGK0"/>
<keyword evidence="2" id="KW-1185">Reference proteome</keyword>
<evidence type="ECO:0000313" key="2">
    <source>
        <dbReference type="Proteomes" id="UP000006753"/>
    </source>
</evidence>
<dbReference type="EMBL" id="JH921471">
    <property type="protein sequence ID" value="EKD11996.1"/>
    <property type="molecule type" value="Genomic_DNA"/>
</dbReference>
<organism evidence="1 2">
    <name type="scientific">Marssonina brunnea f. sp. multigermtubi (strain MB_m1)</name>
    <name type="common">Marssonina leaf spot fungus</name>
    <dbReference type="NCBI Taxonomy" id="1072389"/>
    <lineage>
        <taxon>Eukaryota</taxon>
        <taxon>Fungi</taxon>
        <taxon>Dikarya</taxon>
        <taxon>Ascomycota</taxon>
        <taxon>Pezizomycotina</taxon>
        <taxon>Leotiomycetes</taxon>
        <taxon>Helotiales</taxon>
        <taxon>Drepanopezizaceae</taxon>
        <taxon>Drepanopeziza</taxon>
    </lineage>
</organism>
<gene>
    <name evidence="1" type="ORF">MBM_09859</name>
</gene>
<proteinExistence type="predicted"/>
<sequence>MGAPIIELIDPAASVKTPTILNNFGSEYAGCLVSTEIGTALFYFVVAAPFDVATFAKISSNSLVKKLDIKQHDSSQCKSGLVMIADALHGVLYT</sequence>
<evidence type="ECO:0000313" key="1">
    <source>
        <dbReference type="EMBL" id="EKD11996.1"/>
    </source>
</evidence>
<dbReference type="HOGENOM" id="CLU_2386618_0_0_1"/>
<dbReference type="InParanoid" id="K1WGK0"/>